<name>A0A6C0JRV1_9ZZZZ</name>
<keyword evidence="1" id="KW-0472">Membrane</keyword>
<keyword evidence="1" id="KW-0812">Transmembrane</keyword>
<proteinExistence type="predicted"/>
<evidence type="ECO:0000313" key="2">
    <source>
        <dbReference type="EMBL" id="QHU07167.1"/>
    </source>
</evidence>
<dbReference type="EMBL" id="MN740684">
    <property type="protein sequence ID" value="QHU07167.1"/>
    <property type="molecule type" value="Genomic_DNA"/>
</dbReference>
<organism evidence="2">
    <name type="scientific">viral metagenome</name>
    <dbReference type="NCBI Taxonomy" id="1070528"/>
    <lineage>
        <taxon>unclassified sequences</taxon>
        <taxon>metagenomes</taxon>
        <taxon>organismal metagenomes</taxon>
    </lineage>
</organism>
<dbReference type="AlphaFoldDB" id="A0A6C0JRV1"/>
<feature type="transmembrane region" description="Helical" evidence="1">
    <location>
        <begin position="34"/>
        <end position="52"/>
    </location>
</feature>
<sequence length="57" mass="6847">METNDGLRILFIILMWIGIWGLVNNLILFKIKNIYIKNLVFLLLILLSYLYLKNTKY</sequence>
<evidence type="ECO:0000256" key="1">
    <source>
        <dbReference type="SAM" id="Phobius"/>
    </source>
</evidence>
<keyword evidence="1" id="KW-1133">Transmembrane helix</keyword>
<reference evidence="2" key="1">
    <citation type="journal article" date="2020" name="Nature">
        <title>Giant virus diversity and host interactions through global metagenomics.</title>
        <authorList>
            <person name="Schulz F."/>
            <person name="Roux S."/>
            <person name="Paez-Espino D."/>
            <person name="Jungbluth S."/>
            <person name="Walsh D.A."/>
            <person name="Denef V.J."/>
            <person name="McMahon K.D."/>
            <person name="Konstantinidis K.T."/>
            <person name="Eloe-Fadrosh E.A."/>
            <person name="Kyrpides N.C."/>
            <person name="Woyke T."/>
        </authorList>
    </citation>
    <scope>NUCLEOTIDE SEQUENCE</scope>
    <source>
        <strain evidence="2">GVMAG-S-1040241-154</strain>
    </source>
</reference>
<feature type="transmembrane region" description="Helical" evidence="1">
    <location>
        <begin position="6"/>
        <end position="27"/>
    </location>
</feature>
<protein>
    <submittedName>
        <fullName evidence="2">Uncharacterized protein</fullName>
    </submittedName>
</protein>
<accession>A0A6C0JRV1</accession>